<evidence type="ECO:0000313" key="4">
    <source>
        <dbReference type="EMBL" id="KIS23755.1"/>
    </source>
</evidence>
<dbReference type="PROSITE" id="PS51257">
    <property type="entry name" value="PROKAR_LIPOPROTEIN"/>
    <property type="match status" value="1"/>
</dbReference>
<feature type="compositionally biased region" description="Basic and acidic residues" evidence="1">
    <location>
        <begin position="32"/>
        <end position="49"/>
    </location>
</feature>
<evidence type="ECO:0000256" key="2">
    <source>
        <dbReference type="SAM" id="SignalP"/>
    </source>
</evidence>
<reference evidence="4 5" key="1">
    <citation type="submission" date="2014-06" db="EMBL/GenBank/DDBJ databases">
        <title>Genome characterization of distinct group I Clostridium botulinum lineages.</title>
        <authorList>
            <person name="Giordani F."/>
            <person name="Anselmo A."/>
            <person name="Fillo S."/>
            <person name="Palozzi A.M."/>
            <person name="Fortunato A."/>
            <person name="Gentile B."/>
            <person name="Ciammaruconi A."/>
            <person name="Anniballi F."/>
            <person name="De Medici D."/>
            <person name="Lista F."/>
        </authorList>
    </citation>
    <scope>NUCLEOTIDE SEQUENCE [LARGE SCALE GENOMIC DNA]</scope>
    <source>
        <strain evidence="4 5">B2 450</strain>
    </source>
</reference>
<comment type="caution">
    <text evidence="4">The sequence shown here is derived from an EMBL/GenBank/DDBJ whole genome shotgun (WGS) entry which is preliminary data.</text>
</comment>
<sequence length="168" mass="19021">MKKKIIAVLLSVVALFSFVFVGCSKGTSNTADTKEETKQETKKDDKKDEASKEYNYIKADELKSKIEKKEKIIILDIQVKDQFDKHHIKGAIETNAYPVKTDEDKAKLDKVMDKLTSSEDPIAIICPKGKGGAEKTYNYLKEKGIKEDRLLILEKGQAGWTHEDLLEK</sequence>
<keyword evidence="2" id="KW-0732">Signal</keyword>
<protein>
    <recommendedName>
        <fullName evidence="3">Rhodanese domain-containing protein</fullName>
    </recommendedName>
</protein>
<evidence type="ECO:0000259" key="3">
    <source>
        <dbReference type="PROSITE" id="PS50206"/>
    </source>
</evidence>
<dbReference type="CDD" id="cd00158">
    <property type="entry name" value="RHOD"/>
    <property type="match status" value="1"/>
</dbReference>
<dbReference type="RefSeq" id="WP_043031916.1">
    <property type="nucleotide sequence ID" value="NZ_JXSU01000007.1"/>
</dbReference>
<gene>
    <name evidence="4" type="ORF">N495_09165</name>
</gene>
<accession>A0A0D1BTQ1</accession>
<evidence type="ECO:0000256" key="1">
    <source>
        <dbReference type="SAM" id="MobiDB-lite"/>
    </source>
</evidence>
<dbReference type="AlphaFoldDB" id="A0A0D1BTQ1"/>
<dbReference type="InterPro" id="IPR036873">
    <property type="entry name" value="Rhodanese-like_dom_sf"/>
</dbReference>
<name>A0A0D1BTQ1_CLOBO</name>
<dbReference type="Pfam" id="PF00581">
    <property type="entry name" value="Rhodanese"/>
    <property type="match status" value="1"/>
</dbReference>
<feature type="chain" id="PRO_5038771079" description="Rhodanese domain-containing protein" evidence="2">
    <location>
        <begin position="22"/>
        <end position="168"/>
    </location>
</feature>
<dbReference type="PATRIC" id="fig|1379739.3.peg.2189"/>
<dbReference type="InterPro" id="IPR001763">
    <property type="entry name" value="Rhodanese-like_dom"/>
</dbReference>
<dbReference type="SMART" id="SM00450">
    <property type="entry name" value="RHOD"/>
    <property type="match status" value="1"/>
</dbReference>
<dbReference type="EMBL" id="JXSU01000007">
    <property type="protein sequence ID" value="KIS23755.1"/>
    <property type="molecule type" value="Genomic_DNA"/>
</dbReference>
<dbReference type="SUPFAM" id="SSF52821">
    <property type="entry name" value="Rhodanese/Cell cycle control phosphatase"/>
    <property type="match status" value="1"/>
</dbReference>
<dbReference type="HOGENOM" id="CLU_130331_0_0_9"/>
<dbReference type="PROSITE" id="PS50206">
    <property type="entry name" value="RHODANESE_3"/>
    <property type="match status" value="1"/>
</dbReference>
<feature type="domain" description="Rhodanese" evidence="3">
    <location>
        <begin position="68"/>
        <end position="168"/>
    </location>
</feature>
<evidence type="ECO:0000313" key="5">
    <source>
        <dbReference type="Proteomes" id="UP000032250"/>
    </source>
</evidence>
<proteinExistence type="predicted"/>
<dbReference type="OrthoDB" id="9800872at2"/>
<feature type="region of interest" description="Disordered" evidence="1">
    <location>
        <begin position="28"/>
        <end position="49"/>
    </location>
</feature>
<organism evidence="4 5">
    <name type="scientific">Clostridium botulinum B2 450</name>
    <dbReference type="NCBI Taxonomy" id="1379739"/>
    <lineage>
        <taxon>Bacteria</taxon>
        <taxon>Bacillati</taxon>
        <taxon>Bacillota</taxon>
        <taxon>Clostridia</taxon>
        <taxon>Eubacteriales</taxon>
        <taxon>Clostridiaceae</taxon>
        <taxon>Clostridium</taxon>
    </lineage>
</organism>
<dbReference type="Proteomes" id="UP000032250">
    <property type="component" value="Unassembled WGS sequence"/>
</dbReference>
<dbReference type="Gene3D" id="3.40.250.10">
    <property type="entry name" value="Rhodanese-like domain"/>
    <property type="match status" value="1"/>
</dbReference>
<feature type="signal peptide" evidence="2">
    <location>
        <begin position="1"/>
        <end position="21"/>
    </location>
</feature>